<sequence>MEYPDWTLRELWLFQQVMELGTVTAAADRLGLSQPAASRMLASFERKTGKLLFDRVGRNLLPTAAAQGVLQQANAVLSAANGPAVPPNLGPSVLRVGAPPFFAHGFIPEALGRFASLMPECQIRLEIRSTPVILDALNEEDLDIGITDTQQRSPNLVSINFRRARLYCFASPSTKLAQKAVAYPADLIDEKLVLLTRRHGSRAFIERQLLSEGATPREMLEASSGEAALWLAHHFKGVALMSTFPIIGYLPVPLVPVPFEPEFRYDAQFLMPRKIAPTATLRLFMKAVRDTAEAQNAFSQAVTPIR</sequence>
<dbReference type="InterPro" id="IPR036390">
    <property type="entry name" value="WH_DNA-bd_sf"/>
</dbReference>
<reference evidence="6 7" key="1">
    <citation type="submission" date="2023-08" db="EMBL/GenBank/DDBJ databases">
        <title>Characterization of two Paracoccaceae strains isolated from Phycosphere and proposal of Xinfangfangia lacusdiani sp. nov.</title>
        <authorList>
            <person name="Deng Y."/>
            <person name="Zhang Y.Q."/>
        </authorList>
    </citation>
    <scope>NUCLEOTIDE SEQUENCE [LARGE SCALE GENOMIC DNA]</scope>
    <source>
        <strain evidence="6 7">CPCC 101601</strain>
    </source>
</reference>
<keyword evidence="2" id="KW-0805">Transcription regulation</keyword>
<evidence type="ECO:0000313" key="6">
    <source>
        <dbReference type="EMBL" id="MDQ2067939.1"/>
    </source>
</evidence>
<evidence type="ECO:0000256" key="1">
    <source>
        <dbReference type="ARBA" id="ARBA00009437"/>
    </source>
</evidence>
<dbReference type="Proteomes" id="UP001239680">
    <property type="component" value="Unassembled WGS sequence"/>
</dbReference>
<comment type="caution">
    <text evidence="6">The sequence shown here is derived from an EMBL/GenBank/DDBJ whole genome shotgun (WGS) entry which is preliminary data.</text>
</comment>
<keyword evidence="7" id="KW-1185">Reference proteome</keyword>
<dbReference type="InterPro" id="IPR036388">
    <property type="entry name" value="WH-like_DNA-bd_sf"/>
</dbReference>
<accession>A0ABU0W1Q2</accession>
<dbReference type="CDD" id="cd05466">
    <property type="entry name" value="PBP2_LTTR_substrate"/>
    <property type="match status" value="1"/>
</dbReference>
<evidence type="ECO:0000256" key="4">
    <source>
        <dbReference type="ARBA" id="ARBA00023163"/>
    </source>
</evidence>
<dbReference type="SUPFAM" id="SSF53850">
    <property type="entry name" value="Periplasmic binding protein-like II"/>
    <property type="match status" value="1"/>
</dbReference>
<gene>
    <name evidence="6" type="ORF">Q9295_16315</name>
</gene>
<evidence type="ECO:0000256" key="2">
    <source>
        <dbReference type="ARBA" id="ARBA00023015"/>
    </source>
</evidence>
<dbReference type="Gene3D" id="1.10.10.10">
    <property type="entry name" value="Winged helix-like DNA-binding domain superfamily/Winged helix DNA-binding domain"/>
    <property type="match status" value="1"/>
</dbReference>
<dbReference type="InterPro" id="IPR000847">
    <property type="entry name" value="LysR_HTH_N"/>
</dbReference>
<dbReference type="PROSITE" id="PS50931">
    <property type="entry name" value="HTH_LYSR"/>
    <property type="match status" value="1"/>
</dbReference>
<dbReference type="Pfam" id="PF03466">
    <property type="entry name" value="LysR_substrate"/>
    <property type="match status" value="1"/>
</dbReference>
<dbReference type="Pfam" id="PF00126">
    <property type="entry name" value="HTH_1"/>
    <property type="match status" value="1"/>
</dbReference>
<organism evidence="6 7">
    <name type="scientific">Pseudogemmobacter lacusdianii</name>
    <dbReference type="NCBI Taxonomy" id="3069608"/>
    <lineage>
        <taxon>Bacteria</taxon>
        <taxon>Pseudomonadati</taxon>
        <taxon>Pseudomonadota</taxon>
        <taxon>Alphaproteobacteria</taxon>
        <taxon>Rhodobacterales</taxon>
        <taxon>Paracoccaceae</taxon>
        <taxon>Pseudogemmobacter</taxon>
    </lineage>
</organism>
<evidence type="ECO:0000256" key="3">
    <source>
        <dbReference type="ARBA" id="ARBA00023125"/>
    </source>
</evidence>
<dbReference type="RefSeq" id="WP_306681651.1">
    <property type="nucleotide sequence ID" value="NZ_JAVDBT010000019.1"/>
</dbReference>
<keyword evidence="3" id="KW-0238">DNA-binding</keyword>
<protein>
    <submittedName>
        <fullName evidence="6">LysR family transcriptional regulator</fullName>
    </submittedName>
</protein>
<dbReference type="EMBL" id="JAVDBT010000019">
    <property type="protein sequence ID" value="MDQ2067939.1"/>
    <property type="molecule type" value="Genomic_DNA"/>
</dbReference>
<dbReference type="SUPFAM" id="SSF46785">
    <property type="entry name" value="Winged helix' DNA-binding domain"/>
    <property type="match status" value="1"/>
</dbReference>
<comment type="similarity">
    <text evidence="1">Belongs to the LysR transcriptional regulatory family.</text>
</comment>
<dbReference type="PANTHER" id="PTHR30427">
    <property type="entry name" value="TRANSCRIPTIONAL ACTIVATOR PROTEIN LYSR"/>
    <property type="match status" value="1"/>
</dbReference>
<proteinExistence type="inferred from homology"/>
<dbReference type="PANTHER" id="PTHR30427:SF1">
    <property type="entry name" value="TRANSCRIPTIONAL ACTIVATOR PROTEIN LYSR"/>
    <property type="match status" value="1"/>
</dbReference>
<keyword evidence="4" id="KW-0804">Transcription</keyword>
<feature type="domain" description="HTH lysR-type" evidence="5">
    <location>
        <begin position="6"/>
        <end position="63"/>
    </location>
</feature>
<evidence type="ECO:0000259" key="5">
    <source>
        <dbReference type="PROSITE" id="PS50931"/>
    </source>
</evidence>
<name>A0ABU0W1Q2_9RHOB</name>
<evidence type="ECO:0000313" key="7">
    <source>
        <dbReference type="Proteomes" id="UP001239680"/>
    </source>
</evidence>
<dbReference type="Gene3D" id="3.40.190.290">
    <property type="match status" value="1"/>
</dbReference>
<dbReference type="InterPro" id="IPR005119">
    <property type="entry name" value="LysR_subst-bd"/>
</dbReference>